<gene>
    <name evidence="1" type="ORF">Ato02nite_024560</name>
</gene>
<proteinExistence type="predicted"/>
<dbReference type="EMBL" id="BOQN01000034">
    <property type="protein sequence ID" value="GIM90663.1"/>
    <property type="molecule type" value="Genomic_DNA"/>
</dbReference>
<name>A0A919W4Y9_9ACTN</name>
<accession>A0A919W4Y9</accession>
<keyword evidence="2" id="KW-1185">Reference proteome</keyword>
<comment type="caution">
    <text evidence="1">The sequence shown here is derived from an EMBL/GenBank/DDBJ whole genome shotgun (WGS) entry which is preliminary data.</text>
</comment>
<protein>
    <submittedName>
        <fullName evidence="1">Uncharacterized protein</fullName>
    </submittedName>
</protein>
<evidence type="ECO:0000313" key="1">
    <source>
        <dbReference type="EMBL" id="GIM90663.1"/>
    </source>
</evidence>
<evidence type="ECO:0000313" key="2">
    <source>
        <dbReference type="Proteomes" id="UP000677082"/>
    </source>
</evidence>
<sequence length="96" mass="10003">MCRSGAKVTRLPPHRQCAPQRLEVAAAQTTQPIIRSAGGNTVAVTVYVCSPTDVAAEPTGVIMNTVPSPKESALRGREPTRAIVALVLGRATDGPL</sequence>
<organism evidence="1 2">
    <name type="scientific">Paractinoplanes toevensis</name>
    <dbReference type="NCBI Taxonomy" id="571911"/>
    <lineage>
        <taxon>Bacteria</taxon>
        <taxon>Bacillati</taxon>
        <taxon>Actinomycetota</taxon>
        <taxon>Actinomycetes</taxon>
        <taxon>Micromonosporales</taxon>
        <taxon>Micromonosporaceae</taxon>
        <taxon>Paractinoplanes</taxon>
    </lineage>
</organism>
<dbReference type="AlphaFoldDB" id="A0A919W4Y9"/>
<dbReference type="Proteomes" id="UP000677082">
    <property type="component" value="Unassembled WGS sequence"/>
</dbReference>
<reference evidence="1 2" key="1">
    <citation type="submission" date="2021-03" db="EMBL/GenBank/DDBJ databases">
        <title>Whole genome shotgun sequence of Actinoplanes toevensis NBRC 105298.</title>
        <authorList>
            <person name="Komaki H."/>
            <person name="Tamura T."/>
        </authorList>
    </citation>
    <scope>NUCLEOTIDE SEQUENCE [LARGE SCALE GENOMIC DNA]</scope>
    <source>
        <strain evidence="1 2">NBRC 105298</strain>
    </source>
</reference>